<dbReference type="Pfam" id="PF03572">
    <property type="entry name" value="Peptidase_S41"/>
    <property type="match status" value="1"/>
</dbReference>
<protein>
    <submittedName>
        <fullName evidence="2">Tail-specific protease</fullName>
    </submittedName>
</protein>
<dbReference type="SUPFAM" id="SSF50156">
    <property type="entry name" value="PDZ domain-like"/>
    <property type="match status" value="1"/>
</dbReference>
<keyword evidence="3" id="KW-1185">Reference proteome</keyword>
<dbReference type="SMART" id="SM00228">
    <property type="entry name" value="PDZ"/>
    <property type="match status" value="1"/>
</dbReference>
<comment type="caution">
    <text evidence="2">The sequence shown here is derived from an EMBL/GenBank/DDBJ whole genome shotgun (WGS) entry which is preliminary data.</text>
</comment>
<organism evidence="2 3">
    <name type="scientific">Saccharicrinis fermentans DSM 9555 = JCM 21142</name>
    <dbReference type="NCBI Taxonomy" id="869213"/>
    <lineage>
        <taxon>Bacteria</taxon>
        <taxon>Pseudomonadati</taxon>
        <taxon>Bacteroidota</taxon>
        <taxon>Bacteroidia</taxon>
        <taxon>Marinilabiliales</taxon>
        <taxon>Marinilabiliaceae</taxon>
        <taxon>Saccharicrinis</taxon>
    </lineage>
</organism>
<dbReference type="InterPro" id="IPR041613">
    <property type="entry name" value="Pept_S41_N"/>
</dbReference>
<dbReference type="Pfam" id="PF18294">
    <property type="entry name" value="Pept_S41_N"/>
    <property type="match status" value="1"/>
</dbReference>
<dbReference type="PANTHER" id="PTHR32060:SF30">
    <property type="entry name" value="CARBOXY-TERMINAL PROCESSING PROTEASE CTPA"/>
    <property type="match status" value="1"/>
</dbReference>
<dbReference type="AlphaFoldDB" id="W7XY10"/>
<dbReference type="SMART" id="SM00245">
    <property type="entry name" value="TSPc"/>
    <property type="match status" value="1"/>
</dbReference>
<dbReference type="GO" id="GO:0008236">
    <property type="term" value="F:serine-type peptidase activity"/>
    <property type="evidence" value="ECO:0007669"/>
    <property type="project" value="InterPro"/>
</dbReference>
<dbReference type="PROSITE" id="PS50106">
    <property type="entry name" value="PDZ"/>
    <property type="match status" value="1"/>
</dbReference>
<dbReference type="GO" id="GO:0004175">
    <property type="term" value="F:endopeptidase activity"/>
    <property type="evidence" value="ECO:0007669"/>
    <property type="project" value="TreeGrafter"/>
</dbReference>
<dbReference type="PROSITE" id="PS51257">
    <property type="entry name" value="PROKAR_LIPOPROTEIN"/>
    <property type="match status" value="1"/>
</dbReference>
<dbReference type="STRING" id="869213.GCA_000517085_00925"/>
<dbReference type="InterPro" id="IPR005151">
    <property type="entry name" value="Tail-specific_protease"/>
</dbReference>
<accession>W7XY10</accession>
<reference evidence="2 3" key="1">
    <citation type="journal article" date="2014" name="Genome Announc.">
        <title>Draft Genome Sequence of Cytophaga fermentans JCM 21142T, a Facultative Anaerobe Isolated from Marine Mud.</title>
        <authorList>
            <person name="Starns D."/>
            <person name="Oshima K."/>
            <person name="Suda W."/>
            <person name="Iino T."/>
            <person name="Yuki M."/>
            <person name="Inoue J."/>
            <person name="Kitamura K."/>
            <person name="Iida T."/>
            <person name="Darby A."/>
            <person name="Hattori M."/>
            <person name="Ohkuma M."/>
        </authorList>
    </citation>
    <scope>NUCLEOTIDE SEQUENCE [LARGE SCALE GENOMIC DNA]</scope>
    <source>
        <strain evidence="2 3">JCM 21142</strain>
    </source>
</reference>
<dbReference type="CDD" id="cd07561">
    <property type="entry name" value="Peptidase_S41_CPP_like"/>
    <property type="match status" value="1"/>
</dbReference>
<name>W7XY10_9BACT</name>
<dbReference type="Pfam" id="PF17820">
    <property type="entry name" value="PDZ_6"/>
    <property type="match status" value="1"/>
</dbReference>
<dbReference type="Gene3D" id="3.90.226.10">
    <property type="entry name" value="2-enoyl-CoA Hydratase, Chain A, domain 1"/>
    <property type="match status" value="1"/>
</dbReference>
<dbReference type="Gene3D" id="3.30.750.170">
    <property type="match status" value="1"/>
</dbReference>
<feature type="domain" description="PDZ" evidence="1">
    <location>
        <begin position="104"/>
        <end position="143"/>
    </location>
</feature>
<dbReference type="Gene3D" id="2.30.42.10">
    <property type="match status" value="1"/>
</dbReference>
<keyword evidence="2" id="KW-0645">Protease</keyword>
<dbReference type="Proteomes" id="UP000019402">
    <property type="component" value="Unassembled WGS sequence"/>
</dbReference>
<dbReference type="InterPro" id="IPR036034">
    <property type="entry name" value="PDZ_sf"/>
</dbReference>
<dbReference type="InterPro" id="IPR001478">
    <property type="entry name" value="PDZ"/>
</dbReference>
<dbReference type="eggNOG" id="COG0793">
    <property type="taxonomic scope" value="Bacteria"/>
</dbReference>
<dbReference type="InterPro" id="IPR029045">
    <property type="entry name" value="ClpP/crotonase-like_dom_sf"/>
</dbReference>
<dbReference type="EMBL" id="BAMD01000024">
    <property type="protein sequence ID" value="GAF03465.1"/>
    <property type="molecule type" value="Genomic_DNA"/>
</dbReference>
<dbReference type="GO" id="GO:0030288">
    <property type="term" value="C:outer membrane-bounded periplasmic space"/>
    <property type="evidence" value="ECO:0007669"/>
    <property type="project" value="TreeGrafter"/>
</dbReference>
<evidence type="ECO:0000313" key="2">
    <source>
        <dbReference type="EMBL" id="GAF03465.1"/>
    </source>
</evidence>
<evidence type="ECO:0000259" key="1">
    <source>
        <dbReference type="PROSITE" id="PS50106"/>
    </source>
</evidence>
<evidence type="ECO:0000313" key="3">
    <source>
        <dbReference type="Proteomes" id="UP000019402"/>
    </source>
</evidence>
<gene>
    <name evidence="2" type="ORF">JCM21142_52141</name>
</gene>
<proteinExistence type="predicted"/>
<sequence>MRLIAFFVFGSLLLMACEDTDNDTDIDPELLLVNNFIYDNMNNYYLWNTKMPILDPNTQSDSEDFFNKLLYEKIDKWSFITDDVDELNNYFDGVRVEMGYSLQGYYLEEGSDRVVAFVEYVEPDGPADKAGLKRGDLIVAINGGWITEDNYADLFYDEQLNVGLGTIENGIVYDLNPTVNLVAEELNINPVLQTEVFDVDGVKIGYLAYTSFISKFDDHLEAVFSDFKNAGVSELILDLRYNGGGSVESAKLMASMICPASCVGKLFLRTAYNEALDEAIKNMYPDTYTEQFEDYFESNGNNLDLSNLYVLTTSGTASASEMVIYSLSPYMNVVQIGEQSHGKYYGSITIYDEEKKHSWAMQPIVMRAENVDNSIDYSVGLIPDYEMNDNYEYELGDSEEVLTSFAISLIKGSGTQTNKVLKSVQKNACIPSDVFKQMENPLKYQMYKNLLK</sequence>
<dbReference type="SUPFAM" id="SSF52096">
    <property type="entry name" value="ClpP/crotonase"/>
    <property type="match status" value="1"/>
</dbReference>
<dbReference type="GO" id="GO:0007165">
    <property type="term" value="P:signal transduction"/>
    <property type="evidence" value="ECO:0007669"/>
    <property type="project" value="TreeGrafter"/>
</dbReference>
<dbReference type="GO" id="GO:0006508">
    <property type="term" value="P:proteolysis"/>
    <property type="evidence" value="ECO:0007669"/>
    <property type="project" value="UniProtKB-KW"/>
</dbReference>
<dbReference type="PANTHER" id="PTHR32060">
    <property type="entry name" value="TAIL-SPECIFIC PROTEASE"/>
    <property type="match status" value="1"/>
</dbReference>
<keyword evidence="2" id="KW-0378">Hydrolase</keyword>
<dbReference type="InterPro" id="IPR041489">
    <property type="entry name" value="PDZ_6"/>
</dbReference>